<feature type="transmembrane region" description="Helical" evidence="5">
    <location>
        <begin position="29"/>
        <end position="48"/>
    </location>
</feature>
<dbReference type="InterPro" id="IPR036259">
    <property type="entry name" value="MFS_trans_sf"/>
</dbReference>
<keyword evidence="4 5" id="KW-0472">Membrane</keyword>
<dbReference type="STRING" id="1882483.A0A317XN73"/>
<evidence type="ECO:0000256" key="1">
    <source>
        <dbReference type="ARBA" id="ARBA00004141"/>
    </source>
</evidence>
<evidence type="ECO:0000256" key="2">
    <source>
        <dbReference type="ARBA" id="ARBA00022692"/>
    </source>
</evidence>
<dbReference type="SUPFAM" id="SSF103473">
    <property type="entry name" value="MFS general substrate transporter"/>
    <property type="match status" value="1"/>
</dbReference>
<feature type="transmembrane region" description="Helical" evidence="5">
    <location>
        <begin position="84"/>
        <end position="106"/>
    </location>
</feature>
<dbReference type="EMBL" id="KZ819195">
    <property type="protein sequence ID" value="PWY99262.1"/>
    <property type="molecule type" value="Genomic_DNA"/>
</dbReference>
<name>A0A317XN73_9BASI</name>
<feature type="transmembrane region" description="Helical" evidence="5">
    <location>
        <begin position="389"/>
        <end position="410"/>
    </location>
</feature>
<comment type="subcellular location">
    <subcellularLocation>
        <location evidence="1">Membrane</location>
        <topology evidence="1">Multi-pass membrane protein</topology>
    </subcellularLocation>
</comment>
<protein>
    <submittedName>
        <fullName evidence="7">MFS general substrate transporter</fullName>
    </submittedName>
</protein>
<dbReference type="InterPro" id="IPR011701">
    <property type="entry name" value="MFS"/>
</dbReference>
<dbReference type="OrthoDB" id="2585655at2759"/>
<dbReference type="Pfam" id="PF07690">
    <property type="entry name" value="MFS_1"/>
    <property type="match status" value="1"/>
</dbReference>
<feature type="domain" description="Major facilitator superfamily (MFS) profile" evidence="6">
    <location>
        <begin position="1"/>
        <end position="414"/>
    </location>
</feature>
<proteinExistence type="predicted"/>
<dbReference type="Gene3D" id="1.20.1250.20">
    <property type="entry name" value="MFS general substrate transporter like domains"/>
    <property type="match status" value="1"/>
</dbReference>
<evidence type="ECO:0000256" key="4">
    <source>
        <dbReference type="ARBA" id="ARBA00023136"/>
    </source>
</evidence>
<feature type="transmembrane region" description="Helical" evidence="5">
    <location>
        <begin position="255"/>
        <end position="276"/>
    </location>
</feature>
<sequence>MFSGSFASTAPNGAASFLVARFDLSDAEMIFVSTSFVGGCVAGPILWAPLSELYGRSKTFLISTLLFVAANVGSALSSSKNMLFSFRLITGIFASSAFSNGAAVVSDLFLPSDRGNPMIVLSLSPLLGPCFGPLVGSLVGTRYDWRCVFWVLAGVGLVLELILIFVPETYPPLVAKRPSLVEREAKRDMGPWAPRLRKLLLINLGRPLNMMFREPIVICATTYLSFFFALMYVYFSSWPLIFGPPGIYKLSPVHTGLTFVPMAIGGVMGSLFCPYFNRRYRKKCREAQMPVPEARLLPTYYVAPCVAFGFLWSGWMSRETVPFAVPMLAGIPIGAAMVLVFQGWIGYLGDCYRLYASSAIAATVIGRSLSGATLPLSTHMLHERLGGIANMYTLLACLVALAIPVPYYFAKYGERMRNRSAYELGR</sequence>
<dbReference type="InterPro" id="IPR020846">
    <property type="entry name" value="MFS_dom"/>
</dbReference>
<keyword evidence="3 5" id="KW-1133">Transmembrane helix</keyword>
<dbReference type="AlphaFoldDB" id="A0A317XN73"/>
<reference evidence="7 8" key="1">
    <citation type="journal article" date="2018" name="Mol. Biol. Evol.">
        <title>Broad Genomic Sampling Reveals a Smut Pathogenic Ancestry of the Fungal Clade Ustilaginomycotina.</title>
        <authorList>
            <person name="Kijpornyongpan T."/>
            <person name="Mondo S.J."/>
            <person name="Barry K."/>
            <person name="Sandor L."/>
            <person name="Lee J."/>
            <person name="Lipzen A."/>
            <person name="Pangilinan J."/>
            <person name="LaButti K."/>
            <person name="Hainaut M."/>
            <person name="Henrissat B."/>
            <person name="Grigoriev I.V."/>
            <person name="Spatafora J.W."/>
            <person name="Aime M.C."/>
        </authorList>
    </citation>
    <scope>NUCLEOTIDE SEQUENCE [LARGE SCALE GENOMIC DNA]</scope>
    <source>
        <strain evidence="7 8">MCA 3645</strain>
    </source>
</reference>
<feature type="transmembrane region" description="Helical" evidence="5">
    <location>
        <begin position="216"/>
        <end position="235"/>
    </location>
</feature>
<dbReference type="InParanoid" id="A0A317XN73"/>
<feature type="transmembrane region" description="Helical" evidence="5">
    <location>
        <begin position="321"/>
        <end position="340"/>
    </location>
</feature>
<feature type="transmembrane region" description="Helical" evidence="5">
    <location>
        <begin position="352"/>
        <end position="369"/>
    </location>
</feature>
<organism evidence="7 8">
    <name type="scientific">Testicularia cyperi</name>
    <dbReference type="NCBI Taxonomy" id="1882483"/>
    <lineage>
        <taxon>Eukaryota</taxon>
        <taxon>Fungi</taxon>
        <taxon>Dikarya</taxon>
        <taxon>Basidiomycota</taxon>
        <taxon>Ustilaginomycotina</taxon>
        <taxon>Ustilaginomycetes</taxon>
        <taxon>Ustilaginales</taxon>
        <taxon>Anthracoideaceae</taxon>
        <taxon>Testicularia</taxon>
    </lineage>
</organism>
<evidence type="ECO:0000256" key="3">
    <source>
        <dbReference type="ARBA" id="ARBA00022989"/>
    </source>
</evidence>
<gene>
    <name evidence="7" type="ORF">BCV70DRAFT_176910</name>
</gene>
<dbReference type="PANTHER" id="PTHR23502">
    <property type="entry name" value="MAJOR FACILITATOR SUPERFAMILY"/>
    <property type="match status" value="1"/>
</dbReference>
<keyword evidence="8" id="KW-1185">Reference proteome</keyword>
<evidence type="ECO:0000256" key="5">
    <source>
        <dbReference type="SAM" id="Phobius"/>
    </source>
</evidence>
<dbReference type="Proteomes" id="UP000246740">
    <property type="component" value="Unassembled WGS sequence"/>
</dbReference>
<evidence type="ECO:0000313" key="7">
    <source>
        <dbReference type="EMBL" id="PWY99262.1"/>
    </source>
</evidence>
<feature type="transmembrane region" description="Helical" evidence="5">
    <location>
        <begin position="297"/>
        <end position="315"/>
    </location>
</feature>
<feature type="transmembrane region" description="Helical" evidence="5">
    <location>
        <begin position="60"/>
        <end position="78"/>
    </location>
</feature>
<dbReference type="PANTHER" id="PTHR23502:SF184">
    <property type="entry name" value="MAJOR FACILITATOR SUPERFAMILY (MFS) PROFILE DOMAIN-CONTAINING PROTEIN"/>
    <property type="match status" value="1"/>
</dbReference>
<dbReference type="GO" id="GO:0005886">
    <property type="term" value="C:plasma membrane"/>
    <property type="evidence" value="ECO:0007669"/>
    <property type="project" value="TreeGrafter"/>
</dbReference>
<keyword evidence="2 5" id="KW-0812">Transmembrane</keyword>
<accession>A0A317XN73</accession>
<dbReference type="PROSITE" id="PS50850">
    <property type="entry name" value="MFS"/>
    <property type="match status" value="1"/>
</dbReference>
<dbReference type="GO" id="GO:0022857">
    <property type="term" value="F:transmembrane transporter activity"/>
    <property type="evidence" value="ECO:0007669"/>
    <property type="project" value="InterPro"/>
</dbReference>
<evidence type="ECO:0000259" key="6">
    <source>
        <dbReference type="PROSITE" id="PS50850"/>
    </source>
</evidence>
<feature type="transmembrane region" description="Helical" evidence="5">
    <location>
        <begin position="148"/>
        <end position="167"/>
    </location>
</feature>
<evidence type="ECO:0000313" key="8">
    <source>
        <dbReference type="Proteomes" id="UP000246740"/>
    </source>
</evidence>